<dbReference type="Proteomes" id="UP000635606">
    <property type="component" value="Unassembled WGS sequence"/>
</dbReference>
<dbReference type="CDD" id="cd03293">
    <property type="entry name" value="ABC_NrtD_SsuB_transporters"/>
    <property type="match status" value="1"/>
</dbReference>
<evidence type="ECO:0000256" key="2">
    <source>
        <dbReference type="ARBA" id="ARBA00022741"/>
    </source>
</evidence>
<dbReference type="PROSITE" id="PS50893">
    <property type="entry name" value="ABC_TRANSPORTER_2"/>
    <property type="match status" value="1"/>
</dbReference>
<dbReference type="RefSeq" id="WP_203933824.1">
    <property type="nucleotide sequence ID" value="NZ_BOPH01000128.1"/>
</dbReference>
<dbReference type="SMART" id="SM00382">
    <property type="entry name" value="AAA"/>
    <property type="match status" value="1"/>
</dbReference>
<dbReference type="Pfam" id="PF00005">
    <property type="entry name" value="ABC_tran"/>
    <property type="match status" value="1"/>
</dbReference>
<dbReference type="EMBL" id="BOPH01000128">
    <property type="protein sequence ID" value="GIJ74013.1"/>
    <property type="molecule type" value="Genomic_DNA"/>
</dbReference>
<evidence type="ECO:0000256" key="1">
    <source>
        <dbReference type="ARBA" id="ARBA00022448"/>
    </source>
</evidence>
<evidence type="ECO:0000259" key="4">
    <source>
        <dbReference type="PROSITE" id="PS50893"/>
    </source>
</evidence>
<dbReference type="PANTHER" id="PTHR42788">
    <property type="entry name" value="TAURINE IMPORT ATP-BINDING PROTEIN-RELATED"/>
    <property type="match status" value="1"/>
</dbReference>
<evidence type="ECO:0000313" key="5">
    <source>
        <dbReference type="EMBL" id="GIJ74013.1"/>
    </source>
</evidence>
<organism evidence="5 6">
    <name type="scientific">Virgisporangium ochraceum</name>
    <dbReference type="NCBI Taxonomy" id="65505"/>
    <lineage>
        <taxon>Bacteria</taxon>
        <taxon>Bacillati</taxon>
        <taxon>Actinomycetota</taxon>
        <taxon>Actinomycetes</taxon>
        <taxon>Micromonosporales</taxon>
        <taxon>Micromonosporaceae</taxon>
        <taxon>Virgisporangium</taxon>
    </lineage>
</organism>
<keyword evidence="1" id="KW-0813">Transport</keyword>
<dbReference type="AlphaFoldDB" id="A0A8J4A397"/>
<evidence type="ECO:0000256" key="3">
    <source>
        <dbReference type="ARBA" id="ARBA00022840"/>
    </source>
</evidence>
<dbReference type="GO" id="GO:0016887">
    <property type="term" value="F:ATP hydrolysis activity"/>
    <property type="evidence" value="ECO:0007669"/>
    <property type="project" value="InterPro"/>
</dbReference>
<gene>
    <name evidence="5" type="ORF">Voc01_089300</name>
</gene>
<dbReference type="PANTHER" id="PTHR42788:SF13">
    <property type="entry name" value="ALIPHATIC SULFONATES IMPORT ATP-BINDING PROTEIN SSUB"/>
    <property type="match status" value="1"/>
</dbReference>
<evidence type="ECO:0000313" key="6">
    <source>
        <dbReference type="Proteomes" id="UP000635606"/>
    </source>
</evidence>
<dbReference type="InterPro" id="IPR017871">
    <property type="entry name" value="ABC_transporter-like_CS"/>
</dbReference>
<sequence length="251" mass="27670">MTAFQVRGLTRRFRDTVALDDVSLDVHDGEFLVVLGPSGSGKSTLLEILAGLQRADAGEVRYRDRPVDGPRPEIGVVFQDPALYPWRTVGRNVGIGLELDGVPAADRRRRVAAQLAVVGLAGQDERYPHQLSGGMRQRAGLARALVRDPSVLLMDEPYGAVDHITRVRLQQDLLELWSRRRTTVVFVTHDVGEAVLLADRVVLLSARPGRVAREFSIDAPRPRARGDKALLAYESEVYAALREPAGTHSRQ</sequence>
<dbReference type="PROSITE" id="PS00211">
    <property type="entry name" value="ABC_TRANSPORTER_1"/>
    <property type="match status" value="1"/>
</dbReference>
<dbReference type="InterPro" id="IPR027417">
    <property type="entry name" value="P-loop_NTPase"/>
</dbReference>
<dbReference type="GO" id="GO:0005524">
    <property type="term" value="F:ATP binding"/>
    <property type="evidence" value="ECO:0007669"/>
    <property type="project" value="UniProtKB-KW"/>
</dbReference>
<comment type="caution">
    <text evidence="5">The sequence shown here is derived from an EMBL/GenBank/DDBJ whole genome shotgun (WGS) entry which is preliminary data.</text>
</comment>
<keyword evidence="2" id="KW-0547">Nucleotide-binding</keyword>
<dbReference type="InterPro" id="IPR050166">
    <property type="entry name" value="ABC_transporter_ATP-bind"/>
</dbReference>
<dbReference type="InterPro" id="IPR003439">
    <property type="entry name" value="ABC_transporter-like_ATP-bd"/>
</dbReference>
<accession>A0A8J4A397</accession>
<protein>
    <submittedName>
        <fullName evidence="5">Nitrate ABC transporter ATP-binding protein</fullName>
    </submittedName>
</protein>
<name>A0A8J4A397_9ACTN</name>
<keyword evidence="3 5" id="KW-0067">ATP-binding</keyword>
<dbReference type="Gene3D" id="3.40.50.300">
    <property type="entry name" value="P-loop containing nucleotide triphosphate hydrolases"/>
    <property type="match status" value="1"/>
</dbReference>
<dbReference type="SUPFAM" id="SSF52540">
    <property type="entry name" value="P-loop containing nucleoside triphosphate hydrolases"/>
    <property type="match status" value="1"/>
</dbReference>
<proteinExistence type="predicted"/>
<feature type="domain" description="ABC transporter" evidence="4">
    <location>
        <begin position="4"/>
        <end position="231"/>
    </location>
</feature>
<dbReference type="InterPro" id="IPR003593">
    <property type="entry name" value="AAA+_ATPase"/>
</dbReference>
<keyword evidence="6" id="KW-1185">Reference proteome</keyword>
<reference evidence="5" key="1">
    <citation type="submission" date="2021-01" db="EMBL/GenBank/DDBJ databases">
        <title>Whole genome shotgun sequence of Virgisporangium ochraceum NBRC 16418.</title>
        <authorList>
            <person name="Komaki H."/>
            <person name="Tamura T."/>
        </authorList>
    </citation>
    <scope>NUCLEOTIDE SEQUENCE</scope>
    <source>
        <strain evidence="5">NBRC 16418</strain>
    </source>
</reference>